<dbReference type="GO" id="GO:0043531">
    <property type="term" value="F:ADP binding"/>
    <property type="evidence" value="ECO:0007669"/>
    <property type="project" value="InterPro"/>
</dbReference>
<evidence type="ECO:0000313" key="11">
    <source>
        <dbReference type="Proteomes" id="UP000238479"/>
    </source>
</evidence>
<keyword evidence="11" id="KW-1185">Reference proteome</keyword>
<dbReference type="Gene3D" id="1.10.8.430">
    <property type="entry name" value="Helical domain of apoptotic protease-activating factors"/>
    <property type="match status" value="1"/>
</dbReference>
<dbReference type="InterPro" id="IPR055414">
    <property type="entry name" value="LRR_R13L4/SHOC2-like"/>
</dbReference>
<evidence type="ECO:0000256" key="5">
    <source>
        <dbReference type="SAM" id="MobiDB-lite"/>
    </source>
</evidence>
<dbReference type="PRINTS" id="PR00364">
    <property type="entry name" value="DISEASERSIST"/>
</dbReference>
<dbReference type="STRING" id="74649.A0A2P6PG21"/>
<dbReference type="Pfam" id="PF23559">
    <property type="entry name" value="WHD_DRP"/>
    <property type="match status" value="1"/>
</dbReference>
<evidence type="ECO:0000259" key="7">
    <source>
        <dbReference type="Pfam" id="PF18052"/>
    </source>
</evidence>
<dbReference type="Gene3D" id="3.80.10.10">
    <property type="entry name" value="Ribonuclease Inhibitor"/>
    <property type="match status" value="2"/>
</dbReference>
<feature type="domain" description="NB-ARC" evidence="6">
    <location>
        <begin position="224"/>
        <end position="394"/>
    </location>
</feature>
<keyword evidence="3" id="KW-0611">Plant defense</keyword>
<dbReference type="InterPro" id="IPR058922">
    <property type="entry name" value="WHD_DRP"/>
</dbReference>
<keyword evidence="10" id="KW-0378">Hydrolase</keyword>
<comment type="caution">
    <text evidence="10">The sequence shown here is derived from an EMBL/GenBank/DDBJ whole genome shotgun (WGS) entry which is preliminary data.</text>
</comment>
<evidence type="ECO:0000256" key="4">
    <source>
        <dbReference type="ARBA" id="ARBA00022840"/>
    </source>
</evidence>
<keyword evidence="2" id="KW-0547">Nucleotide-binding</keyword>
<name>A0A2P6PG21_ROSCH</name>
<dbReference type="Pfam" id="PF00931">
    <property type="entry name" value="NB-ARC"/>
    <property type="match status" value="1"/>
</dbReference>
<feature type="domain" description="Disease resistance R13L4/SHOC-2-like LRR" evidence="9">
    <location>
        <begin position="602"/>
        <end position="873"/>
    </location>
</feature>
<evidence type="ECO:0000259" key="9">
    <source>
        <dbReference type="Pfam" id="PF23598"/>
    </source>
</evidence>
<dbReference type="InterPro" id="IPR027417">
    <property type="entry name" value="P-loop_NTPase"/>
</dbReference>
<feature type="domain" description="Disease resistance N-terminal" evidence="7">
    <location>
        <begin position="5"/>
        <end position="96"/>
    </location>
</feature>
<sequence length="887" mass="101772">MESLIVSPLLQLLFRRLTDTVVVGQVRTRREFRTEIEKMQETLPMIKAVIEDAEEQQRKNQRVKAWLVKLKDVAVDADNLLDEVATLVLRKHLMKEEFCRLYASDRYRSRHPSSCSRILYDCQHREFLSSRTNLNSKDRIGMMVRKIGKRTRYEVRKTCLTLELISTYRKKSRKLKELRARLDDVAKEMSSFHFKETQSYGRSSTMERRQTGPSVNDSKVYGREEDVDKIVGMLLSSSSGPEVAVIPIVGLAGMGKTTLAQLVYNDLRVTSHFQSSIWVSVNDNFNPARIINQMLSYVGKGCHDSFQIGVLQSQLRESLLGKRYLIVLDDVWNEDPDEWDKVMNPLKGSPGGSKIILTTRNKPVAAITSTFPPFHLEPLRKEECWKLFKHRAFADGTEGDFPRLLQIGEKIVDKCKGVPLVANILGIMLRFKREESEWLHVQRSELWSIDAGENRILSIFRLSYNHLPSHLKACFAYCSIFPKNYEINKEMLIHQWLAHGLIPHIVESSIRPEDTGNEYFNNLLMMFFFQEIKKYDGRGMTEFKMHDHINDLAKSVAGEESLTLEQENVHCSLSKTCHISVVCSSSSALIPEALCKAKRLRTLNFLSPREDYVEAIPTIQATFKHLRMLNFSGFGIKRLHPEIGGLLSLRYLDLSNTLLETLPATICDLCNLQTLNLSSCSELRELPSGTTKLINLRHLNIDDCPRLASMPPSMSMLRQLQTLPVYIIGRNPETSIAQLVSMTNLRGKLKLKCLEEAKSPRDVVMITEWMKTKEFYSLELLWQNDDECKLDHNRSRQARRQIDDKIDFILVDSLTLSPFVRMLSINGYSGTKFPDEMSCSQNLTELNIINCRRCESLPPLGQLPVLKILNIQGMHNVVCIAIPYRFS</sequence>
<evidence type="ECO:0000256" key="2">
    <source>
        <dbReference type="ARBA" id="ARBA00022741"/>
    </source>
</evidence>
<dbReference type="FunFam" id="1.10.10.10:FF:000322">
    <property type="entry name" value="Probable disease resistance protein At1g63360"/>
    <property type="match status" value="1"/>
</dbReference>
<dbReference type="SUPFAM" id="SSF52540">
    <property type="entry name" value="P-loop containing nucleoside triphosphate hydrolases"/>
    <property type="match status" value="1"/>
</dbReference>
<keyword evidence="4" id="KW-0067">ATP-binding</keyword>
<dbReference type="InterPro" id="IPR002182">
    <property type="entry name" value="NB-ARC"/>
</dbReference>
<dbReference type="Gene3D" id="3.40.50.300">
    <property type="entry name" value="P-loop containing nucleotide triphosphate hydrolases"/>
    <property type="match status" value="1"/>
</dbReference>
<dbReference type="OMA" id="SKTCHIS"/>
<feature type="region of interest" description="Disordered" evidence="5">
    <location>
        <begin position="200"/>
        <end position="219"/>
    </location>
</feature>
<dbReference type="Pfam" id="PF18052">
    <property type="entry name" value="Rx_N"/>
    <property type="match status" value="1"/>
</dbReference>
<evidence type="ECO:0000256" key="1">
    <source>
        <dbReference type="ARBA" id="ARBA00022737"/>
    </source>
</evidence>
<dbReference type="InterPro" id="IPR041118">
    <property type="entry name" value="Rx_N"/>
</dbReference>
<dbReference type="InterPro" id="IPR032675">
    <property type="entry name" value="LRR_dom_sf"/>
</dbReference>
<evidence type="ECO:0000256" key="3">
    <source>
        <dbReference type="ARBA" id="ARBA00022821"/>
    </source>
</evidence>
<dbReference type="PANTHER" id="PTHR36766">
    <property type="entry name" value="PLANT BROAD-SPECTRUM MILDEW RESISTANCE PROTEIN RPW8"/>
    <property type="match status" value="1"/>
</dbReference>
<feature type="domain" description="Disease resistance protein winged helix" evidence="8">
    <location>
        <begin position="480"/>
        <end position="553"/>
    </location>
</feature>
<accession>A0A2P6PG21</accession>
<dbReference type="SUPFAM" id="SSF52058">
    <property type="entry name" value="L domain-like"/>
    <property type="match status" value="1"/>
</dbReference>
<dbReference type="PANTHER" id="PTHR36766:SF49">
    <property type="entry name" value="DISEASE RESISTANCE PROTEIN RGA3"/>
    <property type="match status" value="1"/>
</dbReference>
<dbReference type="InterPro" id="IPR042197">
    <property type="entry name" value="Apaf_helical"/>
</dbReference>
<dbReference type="Gramene" id="PRQ20877">
    <property type="protein sequence ID" value="PRQ20877"/>
    <property type="gene ID" value="RchiOBHm_Chr7g0232931"/>
</dbReference>
<dbReference type="AlphaFoldDB" id="A0A2P6PG21"/>
<dbReference type="GO" id="GO:0005524">
    <property type="term" value="F:ATP binding"/>
    <property type="evidence" value="ECO:0007669"/>
    <property type="project" value="UniProtKB-KW"/>
</dbReference>
<gene>
    <name evidence="10" type="ORF">RchiOBHm_Chr7g0232931</name>
</gene>
<dbReference type="Gene3D" id="1.10.10.10">
    <property type="entry name" value="Winged helix-like DNA-binding domain superfamily/Winged helix DNA-binding domain"/>
    <property type="match status" value="1"/>
</dbReference>
<dbReference type="Gene3D" id="1.20.5.4130">
    <property type="match status" value="1"/>
</dbReference>
<evidence type="ECO:0000259" key="6">
    <source>
        <dbReference type="Pfam" id="PF00931"/>
    </source>
</evidence>
<keyword evidence="1" id="KW-0677">Repeat</keyword>
<dbReference type="GO" id="GO:0016787">
    <property type="term" value="F:hydrolase activity"/>
    <property type="evidence" value="ECO:0007669"/>
    <property type="project" value="UniProtKB-KW"/>
</dbReference>
<dbReference type="Proteomes" id="UP000238479">
    <property type="component" value="Chromosome 7"/>
</dbReference>
<dbReference type="GO" id="GO:0006952">
    <property type="term" value="P:defense response"/>
    <property type="evidence" value="ECO:0007669"/>
    <property type="project" value="UniProtKB-KW"/>
</dbReference>
<protein>
    <submittedName>
        <fullName evidence="10">Putative P-loop containing nucleoside triphosphate hydrolase, leucine-rich repeat domain, L</fullName>
    </submittedName>
</protein>
<proteinExistence type="predicted"/>
<dbReference type="EMBL" id="PDCK01000045">
    <property type="protein sequence ID" value="PRQ20877.1"/>
    <property type="molecule type" value="Genomic_DNA"/>
</dbReference>
<dbReference type="InterPro" id="IPR036388">
    <property type="entry name" value="WH-like_DNA-bd_sf"/>
</dbReference>
<dbReference type="GO" id="GO:0051707">
    <property type="term" value="P:response to other organism"/>
    <property type="evidence" value="ECO:0007669"/>
    <property type="project" value="UniProtKB-ARBA"/>
</dbReference>
<dbReference type="Pfam" id="PF23598">
    <property type="entry name" value="LRR_14"/>
    <property type="match status" value="1"/>
</dbReference>
<reference evidence="10 11" key="1">
    <citation type="journal article" date="2018" name="Nat. Genet.">
        <title>The Rosa genome provides new insights in the design of modern roses.</title>
        <authorList>
            <person name="Bendahmane M."/>
        </authorList>
    </citation>
    <scope>NUCLEOTIDE SEQUENCE [LARGE SCALE GENOMIC DNA]</scope>
    <source>
        <strain evidence="11">cv. Old Blush</strain>
    </source>
</reference>
<organism evidence="10 11">
    <name type="scientific">Rosa chinensis</name>
    <name type="common">China rose</name>
    <dbReference type="NCBI Taxonomy" id="74649"/>
    <lineage>
        <taxon>Eukaryota</taxon>
        <taxon>Viridiplantae</taxon>
        <taxon>Streptophyta</taxon>
        <taxon>Embryophyta</taxon>
        <taxon>Tracheophyta</taxon>
        <taxon>Spermatophyta</taxon>
        <taxon>Magnoliopsida</taxon>
        <taxon>eudicotyledons</taxon>
        <taxon>Gunneridae</taxon>
        <taxon>Pentapetalae</taxon>
        <taxon>rosids</taxon>
        <taxon>fabids</taxon>
        <taxon>Rosales</taxon>
        <taxon>Rosaceae</taxon>
        <taxon>Rosoideae</taxon>
        <taxon>Rosoideae incertae sedis</taxon>
        <taxon>Rosa</taxon>
    </lineage>
</organism>
<evidence type="ECO:0000259" key="8">
    <source>
        <dbReference type="Pfam" id="PF23559"/>
    </source>
</evidence>
<evidence type="ECO:0000313" key="10">
    <source>
        <dbReference type="EMBL" id="PRQ20877.1"/>
    </source>
</evidence>